<accession>A0ABS7JNB9</accession>
<dbReference type="PANTHER" id="PTHR30399:SF1">
    <property type="entry name" value="UTP PYROPHOSPHATASE"/>
    <property type="match status" value="1"/>
</dbReference>
<feature type="domain" description="YgjP-like metallopeptidase" evidence="1">
    <location>
        <begin position="9"/>
        <end position="222"/>
    </location>
</feature>
<dbReference type="CDD" id="cd07344">
    <property type="entry name" value="M48_yhfN_like"/>
    <property type="match status" value="1"/>
</dbReference>
<sequence>MVFNGEGALVLKKSKRIPKKVCLEFLSANMDWVLSHFRAIQDDVFYEDKMYCFGEWQEFSAVCSELEEAGILEKILKRIQKLMESKVKVESKSAQIQSLQNLWIGSIKAKDIRYKRVLEALYKGLLESYVKKRIEILTKAMNLYPSAIEFGKSYRQLGCCYAKTQKIRFSLRLSLMPKDCIDSVIIHELTHLKYQNHSKVFWDFVEKFDTNPKISQLWLDTHKENLRIYYKVFKY</sequence>
<organism evidence="2 3">
    <name type="scientific">Helicobacter turcicus</name>
    <dbReference type="NCBI Taxonomy" id="2867412"/>
    <lineage>
        <taxon>Bacteria</taxon>
        <taxon>Pseudomonadati</taxon>
        <taxon>Campylobacterota</taxon>
        <taxon>Epsilonproteobacteria</taxon>
        <taxon>Campylobacterales</taxon>
        <taxon>Helicobacteraceae</taxon>
        <taxon>Helicobacter</taxon>
    </lineage>
</organism>
<evidence type="ECO:0000313" key="3">
    <source>
        <dbReference type="Proteomes" id="UP000700059"/>
    </source>
</evidence>
<protein>
    <submittedName>
        <fullName evidence="2">M48 family metallopeptidase</fullName>
    </submittedName>
</protein>
<evidence type="ECO:0000259" key="1">
    <source>
        <dbReference type="Pfam" id="PF01863"/>
    </source>
</evidence>
<gene>
    <name evidence="2" type="ORF">K4G57_05315</name>
</gene>
<dbReference type="EMBL" id="JAIGYQ010000006">
    <property type="protein sequence ID" value="MBX7490880.1"/>
    <property type="molecule type" value="Genomic_DNA"/>
</dbReference>
<evidence type="ECO:0000313" key="2">
    <source>
        <dbReference type="EMBL" id="MBX7490880.1"/>
    </source>
</evidence>
<dbReference type="Gene3D" id="3.30.2010.10">
    <property type="entry name" value="Metalloproteases ('zincins'), catalytic domain"/>
    <property type="match status" value="1"/>
</dbReference>
<comment type="caution">
    <text evidence="2">The sequence shown here is derived from an EMBL/GenBank/DDBJ whole genome shotgun (WGS) entry which is preliminary data.</text>
</comment>
<reference evidence="2 3" key="1">
    <citation type="submission" date="2021-08" db="EMBL/GenBank/DDBJ databases">
        <title>Helicobacter spp. isolated from feces of Anatolian Ground Squirrel (Spermophilus xanthoprymnus) in Turkey.</title>
        <authorList>
            <person name="Aydin F."/>
            <person name="Abay S."/>
            <person name="Kayman T."/>
            <person name="Karakaya E."/>
            <person name="Saticioglu I.B."/>
        </authorList>
    </citation>
    <scope>NUCLEOTIDE SEQUENCE [LARGE SCALE GENOMIC DNA]</scope>
    <source>
        <strain evidence="2 3">Faydin-H70</strain>
    </source>
</reference>
<proteinExistence type="predicted"/>
<dbReference type="PANTHER" id="PTHR30399">
    <property type="entry name" value="UNCHARACTERIZED PROTEIN YGJP"/>
    <property type="match status" value="1"/>
</dbReference>
<name>A0ABS7JNB9_9HELI</name>
<dbReference type="InterPro" id="IPR002725">
    <property type="entry name" value="YgjP-like_metallopeptidase"/>
</dbReference>
<dbReference type="RefSeq" id="WP_221532141.1">
    <property type="nucleotide sequence ID" value="NZ_JAIGYP010000006.1"/>
</dbReference>
<dbReference type="Pfam" id="PF01863">
    <property type="entry name" value="YgjP-like"/>
    <property type="match status" value="1"/>
</dbReference>
<keyword evidence="3" id="KW-1185">Reference proteome</keyword>
<dbReference type="InterPro" id="IPR053136">
    <property type="entry name" value="UTP_pyrophosphatase-like"/>
</dbReference>
<dbReference type="Proteomes" id="UP000700059">
    <property type="component" value="Unassembled WGS sequence"/>
</dbReference>